<dbReference type="OrthoDB" id="6436901at2759"/>
<dbReference type="Proteomes" id="UP000887013">
    <property type="component" value="Unassembled WGS sequence"/>
</dbReference>
<organism evidence="1 2">
    <name type="scientific">Nephila pilipes</name>
    <name type="common">Giant wood spider</name>
    <name type="synonym">Nephila maculata</name>
    <dbReference type="NCBI Taxonomy" id="299642"/>
    <lineage>
        <taxon>Eukaryota</taxon>
        <taxon>Metazoa</taxon>
        <taxon>Ecdysozoa</taxon>
        <taxon>Arthropoda</taxon>
        <taxon>Chelicerata</taxon>
        <taxon>Arachnida</taxon>
        <taxon>Araneae</taxon>
        <taxon>Araneomorphae</taxon>
        <taxon>Entelegynae</taxon>
        <taxon>Araneoidea</taxon>
        <taxon>Nephilidae</taxon>
        <taxon>Nephila</taxon>
    </lineage>
</organism>
<sequence length="107" mass="12151">MTKRNWPLGKIIKLFLGTDGESRQGRIKVKNGEVIRAEQNLYPLELSTAEKLPSKISGSRRCENISVEQFLFDDVPVITNRTIHTHLKSPSITKSGRAVRVPHRMDL</sequence>
<comment type="caution">
    <text evidence="1">The sequence shown here is derived from an EMBL/GenBank/DDBJ whole genome shotgun (WGS) entry which is preliminary data.</text>
</comment>
<gene>
    <name evidence="1" type="primary">AVEN_10594_1</name>
    <name evidence="1" type="ORF">NPIL_552661</name>
</gene>
<protein>
    <submittedName>
        <fullName evidence="1">Integrase catalytic domain-containing protein</fullName>
    </submittedName>
</protein>
<proteinExistence type="predicted"/>
<dbReference type="AlphaFoldDB" id="A0A8X6UQ90"/>
<keyword evidence="2" id="KW-1185">Reference proteome</keyword>
<name>A0A8X6UQ90_NEPPI</name>
<reference evidence="1" key="1">
    <citation type="submission" date="2020-08" db="EMBL/GenBank/DDBJ databases">
        <title>Multicomponent nature underlies the extraordinary mechanical properties of spider dragline silk.</title>
        <authorList>
            <person name="Kono N."/>
            <person name="Nakamura H."/>
            <person name="Mori M."/>
            <person name="Yoshida Y."/>
            <person name="Ohtoshi R."/>
            <person name="Malay A.D."/>
            <person name="Moran D.A.P."/>
            <person name="Tomita M."/>
            <person name="Numata K."/>
            <person name="Arakawa K."/>
        </authorList>
    </citation>
    <scope>NUCLEOTIDE SEQUENCE</scope>
</reference>
<accession>A0A8X6UQ90</accession>
<evidence type="ECO:0000313" key="1">
    <source>
        <dbReference type="EMBL" id="GFU38781.1"/>
    </source>
</evidence>
<dbReference type="EMBL" id="BMAW01084431">
    <property type="protein sequence ID" value="GFU38781.1"/>
    <property type="molecule type" value="Genomic_DNA"/>
</dbReference>
<evidence type="ECO:0000313" key="2">
    <source>
        <dbReference type="Proteomes" id="UP000887013"/>
    </source>
</evidence>